<proteinExistence type="predicted"/>
<gene>
    <name evidence="1" type="ORF">SAMN05216587_102254</name>
</gene>
<sequence>MRIWRSFQEKKNRMQMFFLKFLNSRSDKYILKGTMALRACYNSDMNAYSIELESDERENLEKICNGFAKKYKFEVVQIKGRVFWEDCYYLFHEEYGTLNIILKKPVASLRGNFKRKVNGIMTYDVNIIFNDMMNHFNDRYGLMSPFRYEKKMESLINILFIYKNYRQELWGNTLMGINNLLAYKGVYKIDCFLKSRMDERNKSEVKFVNKLCGDVRWLFRDLGLGYESESDENMLCLMNIRERDNKLSFVGYPEGKNMGRFHMIMDRGTGEVLKLDVPVSEYTVKAQKKMADLIRRGIRIPETEMVCWERNCDWYAGKSGDNPYEVHWVKTVGGLMGKPYLDKHHGTFNSLKEAQLSVRDWWLKNNFSPPYVRQCLTKNGDVWLDYGQYTAFYVFKQVWPHGNEGKGDSHGD</sequence>
<dbReference type="Proteomes" id="UP000183843">
    <property type="component" value="Unassembled WGS sequence"/>
</dbReference>
<protein>
    <submittedName>
        <fullName evidence="1">Uncharacterized protein</fullName>
    </submittedName>
</protein>
<accession>A0A1I0W8E5</accession>
<evidence type="ECO:0000313" key="2">
    <source>
        <dbReference type="Proteomes" id="UP000183843"/>
    </source>
</evidence>
<dbReference type="AlphaFoldDB" id="A0A1I0W8E5"/>
<organism evidence="1 2">
    <name type="scientific">Selenomonas ruminantium</name>
    <dbReference type="NCBI Taxonomy" id="971"/>
    <lineage>
        <taxon>Bacteria</taxon>
        <taxon>Bacillati</taxon>
        <taxon>Bacillota</taxon>
        <taxon>Negativicutes</taxon>
        <taxon>Selenomonadales</taxon>
        <taxon>Selenomonadaceae</taxon>
        <taxon>Selenomonas</taxon>
    </lineage>
</organism>
<dbReference type="EMBL" id="FOJX01000002">
    <property type="protein sequence ID" value="SFA84540.1"/>
    <property type="molecule type" value="Genomic_DNA"/>
</dbReference>
<reference evidence="1 2" key="1">
    <citation type="submission" date="2016-10" db="EMBL/GenBank/DDBJ databases">
        <authorList>
            <person name="de Groot N.N."/>
        </authorList>
    </citation>
    <scope>NUCLEOTIDE SEQUENCE [LARGE SCALE GENOMIC DNA]</scope>
    <source>
        <strain evidence="1 2">L14</strain>
    </source>
</reference>
<evidence type="ECO:0000313" key="1">
    <source>
        <dbReference type="EMBL" id="SFA84540.1"/>
    </source>
</evidence>
<name>A0A1I0W8E5_SELRU</name>